<comment type="caution">
    <text evidence="3">The sequence shown here is derived from an EMBL/GenBank/DDBJ whole genome shotgun (WGS) entry which is preliminary data.</text>
</comment>
<dbReference type="Proteomes" id="UP001152888">
    <property type="component" value="Unassembled WGS sequence"/>
</dbReference>
<dbReference type="AlphaFoldDB" id="A0A9P0QJ82"/>
<feature type="compositionally biased region" description="Acidic residues" evidence="1">
    <location>
        <begin position="68"/>
        <end position="77"/>
    </location>
</feature>
<keyword evidence="4" id="KW-1185">Reference proteome</keyword>
<accession>A0A9P0QJ82</accession>
<evidence type="ECO:0000259" key="2">
    <source>
        <dbReference type="Pfam" id="PF22938"/>
    </source>
</evidence>
<evidence type="ECO:0000256" key="1">
    <source>
        <dbReference type="SAM" id="MobiDB-lite"/>
    </source>
</evidence>
<evidence type="ECO:0000313" key="3">
    <source>
        <dbReference type="EMBL" id="CAH2021393.1"/>
    </source>
</evidence>
<feature type="region of interest" description="Disordered" evidence="1">
    <location>
        <begin position="64"/>
        <end position="84"/>
    </location>
</feature>
<dbReference type="Pfam" id="PF22938">
    <property type="entry name" value="Integrase_p58_C"/>
    <property type="match status" value="1"/>
</dbReference>
<name>A0A9P0QJ82_ACAOB</name>
<evidence type="ECO:0000313" key="4">
    <source>
        <dbReference type="Proteomes" id="UP001152888"/>
    </source>
</evidence>
<protein>
    <recommendedName>
        <fullName evidence="2">Integrase p58-like C-terminal domain-containing protein</fullName>
    </recommendedName>
</protein>
<dbReference type="InterPro" id="IPR054465">
    <property type="entry name" value="Integrase_p58-like_C"/>
</dbReference>
<reference evidence="3" key="1">
    <citation type="submission" date="2022-03" db="EMBL/GenBank/DDBJ databases">
        <authorList>
            <person name="Sayadi A."/>
        </authorList>
    </citation>
    <scope>NUCLEOTIDE SEQUENCE</scope>
</reference>
<organism evidence="3 4">
    <name type="scientific">Acanthoscelides obtectus</name>
    <name type="common">Bean weevil</name>
    <name type="synonym">Bruchus obtectus</name>
    <dbReference type="NCBI Taxonomy" id="200917"/>
    <lineage>
        <taxon>Eukaryota</taxon>
        <taxon>Metazoa</taxon>
        <taxon>Ecdysozoa</taxon>
        <taxon>Arthropoda</taxon>
        <taxon>Hexapoda</taxon>
        <taxon>Insecta</taxon>
        <taxon>Pterygota</taxon>
        <taxon>Neoptera</taxon>
        <taxon>Endopterygota</taxon>
        <taxon>Coleoptera</taxon>
        <taxon>Polyphaga</taxon>
        <taxon>Cucujiformia</taxon>
        <taxon>Chrysomeloidea</taxon>
        <taxon>Chrysomelidae</taxon>
        <taxon>Bruchinae</taxon>
        <taxon>Bruchini</taxon>
        <taxon>Acanthoscelides</taxon>
    </lineage>
</organism>
<feature type="domain" description="Integrase p58-like C-terminal" evidence="2">
    <location>
        <begin position="16"/>
        <end position="36"/>
    </location>
</feature>
<proteinExistence type="predicted"/>
<sequence length="84" mass="9944">MMRERRNEPFAKKWVGPYQVVKQLDDVTYEVLHDNGVAQLHVDDLRPSRTRYRVINSRARDILIPRPDEDESQDILPEDLPFSP</sequence>
<dbReference type="EMBL" id="CAKOFQ010012234">
    <property type="protein sequence ID" value="CAH2021393.1"/>
    <property type="molecule type" value="Genomic_DNA"/>
</dbReference>
<gene>
    <name evidence="3" type="ORF">ACAOBT_LOCUS38523</name>
</gene>